<dbReference type="Proteomes" id="UP000316008">
    <property type="component" value="Unassembled WGS sequence"/>
</dbReference>
<dbReference type="GO" id="GO:0016020">
    <property type="term" value="C:membrane"/>
    <property type="evidence" value="ECO:0007669"/>
    <property type="project" value="TreeGrafter"/>
</dbReference>
<dbReference type="InterPro" id="IPR000073">
    <property type="entry name" value="AB_hydrolase_1"/>
</dbReference>
<dbReference type="PANTHER" id="PTHR43798:SF33">
    <property type="entry name" value="HYDROLASE, PUTATIVE (AFU_ORTHOLOGUE AFUA_2G14860)-RELATED"/>
    <property type="match status" value="1"/>
</dbReference>
<dbReference type="RefSeq" id="WP_144331432.1">
    <property type="nucleotide sequence ID" value="NZ_VLPL01000001.1"/>
</dbReference>
<keyword evidence="3" id="KW-1185">Reference proteome</keyword>
<evidence type="ECO:0000313" key="2">
    <source>
        <dbReference type="EMBL" id="TSJ47897.1"/>
    </source>
</evidence>
<proteinExistence type="predicted"/>
<dbReference type="InterPro" id="IPR050266">
    <property type="entry name" value="AB_hydrolase_sf"/>
</dbReference>
<sequence length="261" mass="29339">MEKIIRLGIKEINIQWINTNLLSGPKPVLVFLHEALGSIVQWKSFPSEICTSFNVAGIVIERSGHGKSSGLTGERDIHYLHQYADETTEVLREILNPDQKYIIIGHSDGGSIGLIIASHKPKSLMALVTMAAHTFVEEETLAGIHPAINAFEAGKLAGLNKIHGEKTNLLFYAWANTWLNPEFKNWDIRSTIQDFRTPVLALQGTNDQYGTEEQVNSIVSGHEKRKGIMIPNCGHHPHLEKPEETMKAIARWMWNLHRLIK</sequence>
<accession>A0A556N6U8</accession>
<reference evidence="2 3" key="1">
    <citation type="submission" date="2019-07" db="EMBL/GenBank/DDBJ databases">
        <authorList>
            <person name="Huq M.A."/>
        </authorList>
    </citation>
    <scope>NUCLEOTIDE SEQUENCE [LARGE SCALE GENOMIC DNA]</scope>
    <source>
        <strain evidence="2 3">MAH-3</strain>
    </source>
</reference>
<dbReference type="AlphaFoldDB" id="A0A556N6U8"/>
<dbReference type="EMBL" id="VLPL01000001">
    <property type="protein sequence ID" value="TSJ47897.1"/>
    <property type="molecule type" value="Genomic_DNA"/>
</dbReference>
<dbReference type="Pfam" id="PF12697">
    <property type="entry name" value="Abhydrolase_6"/>
    <property type="match status" value="1"/>
</dbReference>
<protein>
    <submittedName>
        <fullName evidence="2">Alpha/beta hydrolase</fullName>
    </submittedName>
</protein>
<dbReference type="Gene3D" id="3.40.50.1820">
    <property type="entry name" value="alpha/beta hydrolase"/>
    <property type="match status" value="1"/>
</dbReference>
<dbReference type="OrthoDB" id="135231at2"/>
<dbReference type="GO" id="GO:0016787">
    <property type="term" value="F:hydrolase activity"/>
    <property type="evidence" value="ECO:0007669"/>
    <property type="project" value="UniProtKB-KW"/>
</dbReference>
<name>A0A556N6U8_9FLAO</name>
<evidence type="ECO:0000259" key="1">
    <source>
        <dbReference type="Pfam" id="PF12697"/>
    </source>
</evidence>
<dbReference type="PANTHER" id="PTHR43798">
    <property type="entry name" value="MONOACYLGLYCEROL LIPASE"/>
    <property type="match status" value="1"/>
</dbReference>
<dbReference type="SUPFAM" id="SSF53474">
    <property type="entry name" value="alpha/beta-Hydrolases"/>
    <property type="match status" value="1"/>
</dbReference>
<keyword evidence="2" id="KW-0378">Hydrolase</keyword>
<feature type="domain" description="AB hydrolase-1" evidence="1">
    <location>
        <begin position="55"/>
        <end position="246"/>
    </location>
</feature>
<dbReference type="InterPro" id="IPR029058">
    <property type="entry name" value="AB_hydrolase_fold"/>
</dbReference>
<evidence type="ECO:0000313" key="3">
    <source>
        <dbReference type="Proteomes" id="UP000316008"/>
    </source>
</evidence>
<organism evidence="2 3">
    <name type="scientific">Fluviicola chungangensis</name>
    <dbReference type="NCBI Taxonomy" id="2597671"/>
    <lineage>
        <taxon>Bacteria</taxon>
        <taxon>Pseudomonadati</taxon>
        <taxon>Bacteroidota</taxon>
        <taxon>Flavobacteriia</taxon>
        <taxon>Flavobacteriales</taxon>
        <taxon>Crocinitomicaceae</taxon>
        <taxon>Fluviicola</taxon>
    </lineage>
</organism>
<gene>
    <name evidence="2" type="ORF">FO442_01845</name>
</gene>
<comment type="caution">
    <text evidence="2">The sequence shown here is derived from an EMBL/GenBank/DDBJ whole genome shotgun (WGS) entry which is preliminary data.</text>
</comment>